<keyword evidence="4 7" id="KW-0812">Transmembrane</keyword>
<dbReference type="Proteomes" id="UP000291269">
    <property type="component" value="Unassembled WGS sequence"/>
</dbReference>
<feature type="transmembrane region" description="Helical" evidence="7">
    <location>
        <begin position="220"/>
        <end position="241"/>
    </location>
</feature>
<organism evidence="9 10">
    <name type="scientific">Candidatus Borkfalkia ceftriaxoniphila</name>
    <dbReference type="NCBI Taxonomy" id="2508949"/>
    <lineage>
        <taxon>Bacteria</taxon>
        <taxon>Bacillati</taxon>
        <taxon>Bacillota</taxon>
        <taxon>Clostridia</taxon>
        <taxon>Christensenellales</taxon>
        <taxon>Christensenellaceae</taxon>
        <taxon>Candidatus Borkfalkia</taxon>
    </lineage>
</organism>
<comment type="similarity">
    <text evidence="7">Belongs to the binding-protein-dependent transport system permease family.</text>
</comment>
<dbReference type="SUPFAM" id="SSF161098">
    <property type="entry name" value="MetI-like"/>
    <property type="match status" value="1"/>
</dbReference>
<evidence type="ECO:0000256" key="6">
    <source>
        <dbReference type="ARBA" id="ARBA00023136"/>
    </source>
</evidence>
<dbReference type="EMBL" id="SDOZ01000002">
    <property type="protein sequence ID" value="RXZ62257.1"/>
    <property type="molecule type" value="Genomic_DNA"/>
</dbReference>
<comment type="caution">
    <text evidence="9">The sequence shown here is derived from an EMBL/GenBank/DDBJ whole genome shotgun (WGS) entry which is preliminary data.</text>
</comment>
<keyword evidence="10" id="KW-1185">Reference proteome</keyword>
<dbReference type="InterPro" id="IPR000515">
    <property type="entry name" value="MetI-like"/>
</dbReference>
<evidence type="ECO:0000313" key="9">
    <source>
        <dbReference type="EMBL" id="RXZ62257.1"/>
    </source>
</evidence>
<evidence type="ECO:0000256" key="1">
    <source>
        <dbReference type="ARBA" id="ARBA00004651"/>
    </source>
</evidence>
<feature type="transmembrane region" description="Helical" evidence="7">
    <location>
        <begin position="72"/>
        <end position="98"/>
    </location>
</feature>
<dbReference type="RefSeq" id="WP_129225789.1">
    <property type="nucleotide sequence ID" value="NZ_SDOZ01000002.1"/>
</dbReference>
<dbReference type="InterPro" id="IPR051393">
    <property type="entry name" value="ABC_transporter_permease"/>
</dbReference>
<dbReference type="GO" id="GO:0005886">
    <property type="term" value="C:plasma membrane"/>
    <property type="evidence" value="ECO:0007669"/>
    <property type="project" value="UniProtKB-SubCell"/>
</dbReference>
<dbReference type="AlphaFoldDB" id="A0A4Q2KE40"/>
<feature type="transmembrane region" description="Helical" evidence="7">
    <location>
        <begin position="110"/>
        <end position="130"/>
    </location>
</feature>
<evidence type="ECO:0000256" key="2">
    <source>
        <dbReference type="ARBA" id="ARBA00022448"/>
    </source>
</evidence>
<name>A0A4Q2KE40_9FIRM</name>
<dbReference type="Pfam" id="PF00528">
    <property type="entry name" value="BPD_transp_1"/>
    <property type="match status" value="1"/>
</dbReference>
<keyword evidence="5 7" id="KW-1133">Transmembrane helix</keyword>
<dbReference type="PROSITE" id="PS50928">
    <property type="entry name" value="ABC_TM1"/>
    <property type="match status" value="1"/>
</dbReference>
<evidence type="ECO:0000256" key="3">
    <source>
        <dbReference type="ARBA" id="ARBA00022475"/>
    </source>
</evidence>
<sequence length="301" mass="33604">MISVTLKKRIRGSVSGWLFVLPMTVGICVFTLVPIVQSFYYSFFNYDVVSVFDFVGFGNYIKVFTESEMSKVVTNTLFFAAVNIPVVMCGSYLLALFLNVNVKGIKVFRVLYYLPCVMPAIVGGIVWSYLMRDNPETPGIFNQFLISLGLSSSAFFNAENLTAILSIVLMNLWSLGGGTIIWLAQFKNIPKQLYEAAEMDGAGAGRKFFSITLPMSTPMIFYNLITTFIVTLQFNGTLTFAPNGGRGNDKATYMFGLKIYHEAFRRYNMGYACALAWVLVVAVGLLTGLVFKTNKWVQYDS</sequence>
<feature type="transmembrane region" description="Helical" evidence="7">
    <location>
        <begin position="269"/>
        <end position="291"/>
    </location>
</feature>
<evidence type="ECO:0000259" key="8">
    <source>
        <dbReference type="PROSITE" id="PS50928"/>
    </source>
</evidence>
<keyword evidence="2 7" id="KW-0813">Transport</keyword>
<evidence type="ECO:0000313" key="10">
    <source>
        <dbReference type="Proteomes" id="UP000291269"/>
    </source>
</evidence>
<accession>A0A4Q2KE40</accession>
<comment type="subcellular location">
    <subcellularLocation>
        <location evidence="1 7">Cell membrane</location>
        <topology evidence="1 7">Multi-pass membrane protein</topology>
    </subcellularLocation>
</comment>
<feature type="domain" description="ABC transmembrane type-1" evidence="8">
    <location>
        <begin position="73"/>
        <end position="290"/>
    </location>
</feature>
<dbReference type="Gene3D" id="1.10.3720.10">
    <property type="entry name" value="MetI-like"/>
    <property type="match status" value="1"/>
</dbReference>
<reference evidence="9 10" key="1">
    <citation type="journal article" date="2019" name="Gut">
        <title>Antibiotics-induced monodominance of a novel gut bacterial order.</title>
        <authorList>
            <person name="Hildebrand F."/>
            <person name="Moitinho-Silva L."/>
            <person name="Blasche S."/>
            <person name="Jahn M.T."/>
            <person name="Gossmann T.I."/>
            <person name="Heuerta-Cepas J."/>
            <person name="Hercog R."/>
            <person name="Luetge M."/>
            <person name="Bahram M."/>
            <person name="Pryszlak A."/>
            <person name="Alves R.J."/>
            <person name="Waszak S.M."/>
            <person name="Zhu A."/>
            <person name="Ye L."/>
            <person name="Costea P.I."/>
            <person name="Aalvink S."/>
            <person name="Belzer C."/>
            <person name="Forslund S.K."/>
            <person name="Sunagawa S."/>
            <person name="Hentschel U."/>
            <person name="Merten C."/>
            <person name="Patil K.R."/>
            <person name="Benes V."/>
            <person name="Bork P."/>
        </authorList>
    </citation>
    <scope>NUCLEOTIDE SEQUENCE [LARGE SCALE GENOMIC DNA]</scope>
    <source>
        <strain evidence="9 10">HDS1380</strain>
    </source>
</reference>
<protein>
    <submittedName>
        <fullName evidence="9">Sugar ABC transporter permease</fullName>
    </submittedName>
</protein>
<gene>
    <name evidence="9" type="ORF">ESZ91_07645</name>
</gene>
<evidence type="ECO:0000256" key="5">
    <source>
        <dbReference type="ARBA" id="ARBA00022989"/>
    </source>
</evidence>
<dbReference type="PANTHER" id="PTHR30193">
    <property type="entry name" value="ABC TRANSPORTER PERMEASE PROTEIN"/>
    <property type="match status" value="1"/>
</dbReference>
<dbReference type="PANTHER" id="PTHR30193:SF1">
    <property type="entry name" value="ABC TRANSPORTER PERMEASE PROTEIN YESP-RELATED"/>
    <property type="match status" value="1"/>
</dbReference>
<keyword evidence="3" id="KW-1003">Cell membrane</keyword>
<evidence type="ECO:0000256" key="4">
    <source>
        <dbReference type="ARBA" id="ARBA00022692"/>
    </source>
</evidence>
<dbReference type="GO" id="GO:0055085">
    <property type="term" value="P:transmembrane transport"/>
    <property type="evidence" value="ECO:0007669"/>
    <property type="project" value="InterPro"/>
</dbReference>
<dbReference type="CDD" id="cd06261">
    <property type="entry name" value="TM_PBP2"/>
    <property type="match status" value="1"/>
</dbReference>
<dbReference type="InterPro" id="IPR035906">
    <property type="entry name" value="MetI-like_sf"/>
</dbReference>
<keyword evidence="6 7" id="KW-0472">Membrane</keyword>
<evidence type="ECO:0000256" key="7">
    <source>
        <dbReference type="RuleBase" id="RU363032"/>
    </source>
</evidence>
<proteinExistence type="inferred from homology"/>
<feature type="transmembrane region" description="Helical" evidence="7">
    <location>
        <begin position="139"/>
        <end position="158"/>
    </location>
</feature>
<dbReference type="OrthoDB" id="42615at2"/>
<feature type="transmembrane region" description="Helical" evidence="7">
    <location>
        <begin position="12"/>
        <end position="33"/>
    </location>
</feature>
<feature type="transmembrane region" description="Helical" evidence="7">
    <location>
        <begin position="164"/>
        <end position="184"/>
    </location>
</feature>